<dbReference type="InterPro" id="IPR007434">
    <property type="entry name" value="FemAB-like"/>
</dbReference>
<dbReference type="PANTHER" id="PTHR47017:SF1">
    <property type="entry name" value="ACYL-COA"/>
    <property type="match status" value="1"/>
</dbReference>
<evidence type="ECO:0000313" key="2">
    <source>
        <dbReference type="Proteomes" id="UP000180235"/>
    </source>
</evidence>
<dbReference type="SUPFAM" id="SSF55729">
    <property type="entry name" value="Acyl-CoA N-acyltransferases (Nat)"/>
    <property type="match status" value="1"/>
</dbReference>
<gene>
    <name evidence="1" type="ORF">GlitD10_0418</name>
</gene>
<name>A0A1J0AA06_9CYAN</name>
<dbReference type="PANTHER" id="PTHR47017">
    <property type="entry name" value="ACYL-COA"/>
    <property type="match status" value="1"/>
</dbReference>
<organism evidence="1 2">
    <name type="scientific">Gloeomargarita lithophora Alchichica-D10</name>
    <dbReference type="NCBI Taxonomy" id="1188229"/>
    <lineage>
        <taxon>Bacteria</taxon>
        <taxon>Bacillati</taxon>
        <taxon>Cyanobacteriota</taxon>
        <taxon>Cyanophyceae</taxon>
        <taxon>Gloeomargaritales</taxon>
        <taxon>Gloeomargaritaceae</taxon>
        <taxon>Gloeomargarita</taxon>
    </lineage>
</organism>
<dbReference type="OrthoDB" id="9776898at2"/>
<dbReference type="Gene3D" id="3.40.630.30">
    <property type="match status" value="1"/>
</dbReference>
<evidence type="ECO:0000313" key="1">
    <source>
        <dbReference type="EMBL" id="APB32729.1"/>
    </source>
</evidence>
<sequence length="406" mass="46965">MAQTSGYSLRWLKGVGEVAAAEWNALALPLETPFLEWEWLNHLETSGSAMVRTGWLPRHLTLWRGDHLVAAAPLYLKGHSYGEFVFDHQWAELAYRVGEPYYPKLVGMTPFTPAVGYRFLQADGETGVNELFLEAIDQFCQQEGISSCHFLFADPQWSEAIQPLGCHRWLHHHYLWQNHHYQSFADYLAHFNANQRRNIKRERQAVQNAGLQMHTFHGADIPEHFLSLMYDLYSNTCDRFLWGSKYLTRQFFQNLHRDYRHRLLFSVACTEQGASEPVGMAFCIIKNQQLYGRYWGTWQEVDSLHFETCYYTPIAWAIGRGVQTFDPGAGGRHKKRRGFWATPNFSLHRFYTHRLGAILPEYIHQTNEYTVQEVQAINENIPLKATPPVTEVAGMSLSLAEESEAE</sequence>
<evidence type="ECO:0008006" key="3">
    <source>
        <dbReference type="Google" id="ProtNLM"/>
    </source>
</evidence>
<accession>A0A1J0AA06</accession>
<proteinExistence type="predicted"/>
<dbReference type="KEGG" id="glt:GlitD10_0418"/>
<reference evidence="1 2" key="1">
    <citation type="submission" date="2016-10" db="EMBL/GenBank/DDBJ databases">
        <title>Description of Gloeomargarita lithophora gen. nov., sp. nov., a thylakoid-bearing basal-branching cyanobacterium with intracellular carbonates, and proposal for Gloeomargaritales ord. nov.</title>
        <authorList>
            <person name="Moreira D."/>
            <person name="Tavera R."/>
            <person name="Benzerara K."/>
            <person name="Skouri-Panet F."/>
            <person name="Couradeau E."/>
            <person name="Gerard E."/>
            <person name="Loussert C."/>
            <person name="Novelo E."/>
            <person name="Zivanovic Y."/>
            <person name="Lopez-Garcia P."/>
        </authorList>
    </citation>
    <scope>NUCLEOTIDE SEQUENCE [LARGE SCALE GENOMIC DNA]</scope>
    <source>
        <strain evidence="1 2">D10</strain>
    </source>
</reference>
<dbReference type="InterPro" id="IPR016181">
    <property type="entry name" value="Acyl_CoA_acyltransferase"/>
</dbReference>
<dbReference type="AlphaFoldDB" id="A0A1J0AA06"/>
<dbReference type="STRING" id="1188229.GlitD10_0418"/>
<keyword evidence="2" id="KW-1185">Reference proteome</keyword>
<dbReference type="EMBL" id="CP017675">
    <property type="protein sequence ID" value="APB32729.1"/>
    <property type="molecule type" value="Genomic_DNA"/>
</dbReference>
<dbReference type="Proteomes" id="UP000180235">
    <property type="component" value="Chromosome"/>
</dbReference>
<protein>
    <recommendedName>
        <fullName evidence="3">GNAT family N-acetyltransferase</fullName>
    </recommendedName>
</protein>
<dbReference type="RefSeq" id="WP_084111424.1">
    <property type="nucleotide sequence ID" value="NZ_CP017675.1"/>
</dbReference>
<dbReference type="Pfam" id="PF04339">
    <property type="entry name" value="FemAB_like"/>
    <property type="match status" value="1"/>
</dbReference>